<evidence type="ECO:0000313" key="1">
    <source>
        <dbReference type="EMBL" id="VAW60649.1"/>
    </source>
</evidence>
<accession>A0A3B0XGC1</accession>
<dbReference type="AlphaFoldDB" id="A0A3B0XGC1"/>
<protein>
    <submittedName>
        <fullName evidence="1">Uncharacterized protein</fullName>
    </submittedName>
</protein>
<name>A0A3B0XGC1_9ZZZZ</name>
<dbReference type="EMBL" id="UOFJ01000007">
    <property type="protein sequence ID" value="VAW60649.1"/>
    <property type="molecule type" value="Genomic_DNA"/>
</dbReference>
<organism evidence="1">
    <name type="scientific">hydrothermal vent metagenome</name>
    <dbReference type="NCBI Taxonomy" id="652676"/>
    <lineage>
        <taxon>unclassified sequences</taxon>
        <taxon>metagenomes</taxon>
        <taxon>ecological metagenomes</taxon>
    </lineage>
</organism>
<sequence length="154" mass="17259">MLLLTRGLRQAIVSAVFSLLVTLPIQSLSQEAPATPKLKDVIGETVQADANTKNSPEKITKPKKLVKIGADDEYDRGVPRNSIEGFFKSVKSDDFKRAAHYPDLRNLPRGYTREDSPELARQLKIILDRALSWINQLNAKKMCKLLIWSLIGMA</sequence>
<reference evidence="1" key="1">
    <citation type="submission" date="2018-06" db="EMBL/GenBank/DDBJ databases">
        <authorList>
            <person name="Zhirakovskaya E."/>
        </authorList>
    </citation>
    <scope>NUCLEOTIDE SEQUENCE</scope>
</reference>
<gene>
    <name evidence="1" type="ORF">MNBD_GAMMA10-2123</name>
</gene>
<proteinExistence type="predicted"/>